<dbReference type="GO" id="GO:0016301">
    <property type="term" value="F:kinase activity"/>
    <property type="evidence" value="ECO:0007669"/>
    <property type="project" value="UniProtKB-KW"/>
</dbReference>
<dbReference type="STRING" id="1210086.GCA_001613105_04870"/>
<dbReference type="AlphaFoldDB" id="A0A370ICR7"/>
<dbReference type="RefSeq" id="WP_068001884.1">
    <property type="nucleotide sequence ID" value="NZ_QQBC01000001.1"/>
</dbReference>
<gene>
    <name evidence="2" type="ORF">DFR76_10143</name>
</gene>
<dbReference type="Proteomes" id="UP000254869">
    <property type="component" value="Unassembled WGS sequence"/>
</dbReference>
<accession>A0A370ICR7</accession>
<dbReference type="SUPFAM" id="SSF52540">
    <property type="entry name" value="P-loop containing nucleoside triphosphate hydrolases"/>
    <property type="match status" value="2"/>
</dbReference>
<protein>
    <submittedName>
        <fullName evidence="2">Broad-specificity NMP kinase</fullName>
    </submittedName>
</protein>
<reference evidence="2 3" key="1">
    <citation type="submission" date="2018-07" db="EMBL/GenBank/DDBJ databases">
        <title>Genomic Encyclopedia of Type Strains, Phase IV (KMG-IV): sequencing the most valuable type-strain genomes for metagenomic binning, comparative biology and taxonomic classification.</title>
        <authorList>
            <person name="Goeker M."/>
        </authorList>
    </citation>
    <scope>NUCLEOTIDE SEQUENCE [LARGE SCALE GENOMIC DNA]</scope>
    <source>
        <strain evidence="2 3">DSM 44290</strain>
    </source>
</reference>
<organism evidence="2 3">
    <name type="scientific">Nocardia pseudobrasiliensis</name>
    <dbReference type="NCBI Taxonomy" id="45979"/>
    <lineage>
        <taxon>Bacteria</taxon>
        <taxon>Bacillati</taxon>
        <taxon>Actinomycetota</taxon>
        <taxon>Actinomycetes</taxon>
        <taxon>Mycobacteriales</taxon>
        <taxon>Nocardiaceae</taxon>
        <taxon>Nocardia</taxon>
    </lineage>
</organism>
<evidence type="ECO:0000256" key="1">
    <source>
        <dbReference type="SAM" id="MobiDB-lite"/>
    </source>
</evidence>
<evidence type="ECO:0000313" key="3">
    <source>
        <dbReference type="Proteomes" id="UP000254869"/>
    </source>
</evidence>
<keyword evidence="3" id="KW-1185">Reference proteome</keyword>
<keyword evidence="2" id="KW-0418">Kinase</keyword>
<name>A0A370ICR7_9NOCA</name>
<dbReference type="InterPro" id="IPR027417">
    <property type="entry name" value="P-loop_NTPase"/>
</dbReference>
<sequence length="360" mass="38529">MTGSVLWLTGAPGVGKSTAGWGLFMWARAAGRAVAYVDIDQLGLLAPVPEGDVGYHRIKAGNLVEVVEVFRRHGVEQVIVSGVVDPVRGIAPYVGDLDITLVRLRCTAGELRRRYLGRGSSGERVVQALEFSDLLDRNGIGVPLDITTLSPEAVVDALSERIGTAAQGNTVPPTTETDGFTEPLPVLLLLGPTAVGKSAVGWEVLRTLWDRDLPAAFIDAEQLGFHPDGSGPNIKAQNLLRVWHGYRRAGARALIVVTRGQPEPFTRALCEEFVTTVRLDASPEELAKRIAQRAHGQGPGLAGDSLIGASAERQTRTGRRADAEARTLRRNTDGIPVIETDGADIASIAAELADFMIEIR</sequence>
<proteinExistence type="predicted"/>
<feature type="region of interest" description="Disordered" evidence="1">
    <location>
        <begin position="294"/>
        <end position="321"/>
    </location>
</feature>
<keyword evidence="2" id="KW-0808">Transferase</keyword>
<dbReference type="EMBL" id="QQBC01000001">
    <property type="protein sequence ID" value="RDI68508.1"/>
    <property type="molecule type" value="Genomic_DNA"/>
</dbReference>
<dbReference type="Gene3D" id="3.40.50.300">
    <property type="entry name" value="P-loop containing nucleotide triphosphate hydrolases"/>
    <property type="match status" value="2"/>
</dbReference>
<comment type="caution">
    <text evidence="2">The sequence shown here is derived from an EMBL/GenBank/DDBJ whole genome shotgun (WGS) entry which is preliminary data.</text>
</comment>
<evidence type="ECO:0000313" key="2">
    <source>
        <dbReference type="EMBL" id="RDI68508.1"/>
    </source>
</evidence>